<evidence type="ECO:0000256" key="1">
    <source>
        <dbReference type="SAM" id="Phobius"/>
    </source>
</evidence>
<keyword evidence="1" id="KW-0812">Transmembrane</keyword>
<comment type="caution">
    <text evidence="2">The sequence shown here is derived from an EMBL/GenBank/DDBJ whole genome shotgun (WGS) entry which is preliminary data.</text>
</comment>
<keyword evidence="1" id="KW-1133">Transmembrane helix</keyword>
<dbReference type="Proteomes" id="UP000291343">
    <property type="component" value="Unassembled WGS sequence"/>
</dbReference>
<dbReference type="SMR" id="A0A482XQL0"/>
<sequence length="110" mass="12705">MAPQETTPVPMQAVSLRVENLLQVPAEKPVATVDKKPPMDFDDILPHLGEFGIYQKLLFLMMIPFAFFVAFVYFTQIFITLVPEQHWCRVPELQGLPVELRYEGETTFDF</sequence>
<keyword evidence="1" id="KW-0472">Membrane</keyword>
<name>A0A482XQL0_LAOST</name>
<dbReference type="OrthoDB" id="6884957at2759"/>
<accession>A0A482XQL0</accession>
<keyword evidence="3" id="KW-1185">Reference proteome</keyword>
<evidence type="ECO:0000313" key="2">
    <source>
        <dbReference type="EMBL" id="RZF48435.1"/>
    </source>
</evidence>
<protein>
    <submittedName>
        <fullName evidence="2">Uncharacterized protein</fullName>
    </submittedName>
</protein>
<dbReference type="InParanoid" id="A0A482XQL0"/>
<reference evidence="2 3" key="1">
    <citation type="journal article" date="2017" name="Gigascience">
        <title>Genome sequence of the small brown planthopper, Laodelphax striatellus.</title>
        <authorList>
            <person name="Zhu J."/>
            <person name="Jiang F."/>
            <person name="Wang X."/>
            <person name="Yang P."/>
            <person name="Bao Y."/>
            <person name="Zhao W."/>
            <person name="Wang W."/>
            <person name="Lu H."/>
            <person name="Wang Q."/>
            <person name="Cui N."/>
            <person name="Li J."/>
            <person name="Chen X."/>
            <person name="Luo L."/>
            <person name="Yu J."/>
            <person name="Kang L."/>
            <person name="Cui F."/>
        </authorList>
    </citation>
    <scope>NUCLEOTIDE SEQUENCE [LARGE SCALE GENOMIC DNA]</scope>
    <source>
        <strain evidence="2">Lst14</strain>
    </source>
</reference>
<feature type="transmembrane region" description="Helical" evidence="1">
    <location>
        <begin position="57"/>
        <end position="79"/>
    </location>
</feature>
<gene>
    <name evidence="2" type="ORF">LSTR_LSTR014809</name>
</gene>
<dbReference type="STRING" id="195883.A0A482XQL0"/>
<organism evidence="2 3">
    <name type="scientific">Laodelphax striatellus</name>
    <name type="common">Small brown planthopper</name>
    <name type="synonym">Delphax striatella</name>
    <dbReference type="NCBI Taxonomy" id="195883"/>
    <lineage>
        <taxon>Eukaryota</taxon>
        <taxon>Metazoa</taxon>
        <taxon>Ecdysozoa</taxon>
        <taxon>Arthropoda</taxon>
        <taxon>Hexapoda</taxon>
        <taxon>Insecta</taxon>
        <taxon>Pterygota</taxon>
        <taxon>Neoptera</taxon>
        <taxon>Paraneoptera</taxon>
        <taxon>Hemiptera</taxon>
        <taxon>Auchenorrhyncha</taxon>
        <taxon>Fulgoroidea</taxon>
        <taxon>Delphacidae</taxon>
        <taxon>Criomorphinae</taxon>
        <taxon>Laodelphax</taxon>
    </lineage>
</organism>
<dbReference type="AlphaFoldDB" id="A0A482XQL0"/>
<proteinExistence type="predicted"/>
<evidence type="ECO:0000313" key="3">
    <source>
        <dbReference type="Proteomes" id="UP000291343"/>
    </source>
</evidence>
<dbReference type="EMBL" id="QKKF02002405">
    <property type="protein sequence ID" value="RZF48435.1"/>
    <property type="molecule type" value="Genomic_DNA"/>
</dbReference>